<reference evidence="3" key="1">
    <citation type="journal article" date="2019" name="Int. J. Syst. Evol. Microbiol.">
        <title>The Global Catalogue of Microorganisms (GCM) 10K type strain sequencing project: providing services to taxonomists for standard genome sequencing and annotation.</title>
        <authorList>
            <consortium name="The Broad Institute Genomics Platform"/>
            <consortium name="The Broad Institute Genome Sequencing Center for Infectious Disease"/>
            <person name="Wu L."/>
            <person name="Ma J."/>
        </authorList>
    </citation>
    <scope>NUCLEOTIDE SEQUENCE [LARGE SCALE GENOMIC DNA]</scope>
    <source>
        <strain evidence="3">CGMCC 1.9106</strain>
    </source>
</reference>
<dbReference type="SUPFAM" id="SSF140931">
    <property type="entry name" value="Fic-like"/>
    <property type="match status" value="1"/>
</dbReference>
<keyword evidence="3" id="KW-1185">Reference proteome</keyword>
<dbReference type="InterPro" id="IPR040198">
    <property type="entry name" value="Fido_containing"/>
</dbReference>
<dbReference type="EMBL" id="JBHTAC010000047">
    <property type="protein sequence ID" value="MFC7246930.1"/>
    <property type="molecule type" value="Genomic_DNA"/>
</dbReference>
<proteinExistence type="predicted"/>
<comment type="caution">
    <text evidence="2">The sequence shown here is derived from an EMBL/GenBank/DDBJ whole genome shotgun (WGS) entry which is preliminary data.</text>
</comment>
<dbReference type="InterPro" id="IPR003812">
    <property type="entry name" value="Fido"/>
</dbReference>
<dbReference type="PANTHER" id="PTHR13504:SF39">
    <property type="entry name" value="CELL FILAMENTATION PROTEIN"/>
    <property type="match status" value="1"/>
</dbReference>
<evidence type="ECO:0000313" key="3">
    <source>
        <dbReference type="Proteomes" id="UP001596392"/>
    </source>
</evidence>
<name>A0ABW2H3T8_9ACTN</name>
<accession>A0ABW2H3T8</accession>
<gene>
    <name evidence="2" type="ORF">ACFQO7_31010</name>
</gene>
<dbReference type="PROSITE" id="PS51459">
    <property type="entry name" value="FIDO"/>
    <property type="match status" value="1"/>
</dbReference>
<dbReference type="Proteomes" id="UP001596392">
    <property type="component" value="Unassembled WGS sequence"/>
</dbReference>
<dbReference type="Gene3D" id="1.10.3290.10">
    <property type="entry name" value="Fido-like domain"/>
    <property type="match status" value="1"/>
</dbReference>
<evidence type="ECO:0000259" key="1">
    <source>
        <dbReference type="PROSITE" id="PS51459"/>
    </source>
</evidence>
<protein>
    <submittedName>
        <fullName evidence="2">Fic family protein</fullName>
    </submittedName>
</protein>
<evidence type="ECO:0000313" key="2">
    <source>
        <dbReference type="EMBL" id="MFC7246930.1"/>
    </source>
</evidence>
<feature type="domain" description="Fido" evidence="1">
    <location>
        <begin position="67"/>
        <end position="203"/>
    </location>
</feature>
<dbReference type="PANTHER" id="PTHR13504">
    <property type="entry name" value="FIDO DOMAIN-CONTAINING PROTEIN DDB_G0283145"/>
    <property type="match status" value="1"/>
</dbReference>
<organism evidence="2 3">
    <name type="scientific">Catellatospora aurea</name>
    <dbReference type="NCBI Taxonomy" id="1337874"/>
    <lineage>
        <taxon>Bacteria</taxon>
        <taxon>Bacillati</taxon>
        <taxon>Actinomycetota</taxon>
        <taxon>Actinomycetes</taxon>
        <taxon>Micromonosporales</taxon>
        <taxon>Micromonosporaceae</taxon>
        <taxon>Catellatospora</taxon>
    </lineage>
</organism>
<dbReference type="Pfam" id="PF02661">
    <property type="entry name" value="Fic"/>
    <property type="match status" value="1"/>
</dbReference>
<dbReference type="RefSeq" id="WP_376809708.1">
    <property type="nucleotide sequence ID" value="NZ_JBHTAC010000047.1"/>
</dbReference>
<dbReference type="InterPro" id="IPR036597">
    <property type="entry name" value="Fido-like_dom_sf"/>
</dbReference>
<sequence length="207" mass="23449">MPLAPGYGETPVPDEELAALIPAVREFLGESVSKAAIYDLEQSEQLVVTEQLLTEVLEGELGLDDLLTDHFVRRLHKMLYGNVWQWAGEFRRHEVNIGVAPEVIAVELRSCLGNIQWRWDHANDWTARQLGIATHAETVRIHPFTDGNGRSTRLLADLVFVAAQGDGPVFVYDWNLDKEEYIRLLRRFDGNRQPEELAEFVATQSIA</sequence>